<accession>A0A067S4Q6</accession>
<reference evidence="4" key="1">
    <citation type="journal article" date="2014" name="Proc. Natl. Acad. Sci. U.S.A.">
        <title>Extensive sampling of basidiomycete genomes demonstrates inadequacy of the white-rot/brown-rot paradigm for wood decay fungi.</title>
        <authorList>
            <person name="Riley R."/>
            <person name="Salamov A.A."/>
            <person name="Brown D.W."/>
            <person name="Nagy L.G."/>
            <person name="Floudas D."/>
            <person name="Held B.W."/>
            <person name="Levasseur A."/>
            <person name="Lombard V."/>
            <person name="Morin E."/>
            <person name="Otillar R."/>
            <person name="Lindquist E.A."/>
            <person name="Sun H."/>
            <person name="LaButti K.M."/>
            <person name="Schmutz J."/>
            <person name="Jabbour D."/>
            <person name="Luo H."/>
            <person name="Baker S.E."/>
            <person name="Pisabarro A.G."/>
            <person name="Walton J.D."/>
            <person name="Blanchette R.A."/>
            <person name="Henrissat B."/>
            <person name="Martin F."/>
            <person name="Cullen D."/>
            <person name="Hibbett D.S."/>
            <person name="Grigoriev I.V."/>
        </authorList>
    </citation>
    <scope>NUCLEOTIDE SEQUENCE [LARGE SCALE GENOMIC DNA]</scope>
    <source>
        <strain evidence="4">CBS 339.88</strain>
    </source>
</reference>
<dbReference type="AlphaFoldDB" id="A0A067S4Q6"/>
<proteinExistence type="predicted"/>
<keyword evidence="1" id="KW-0677">Repeat</keyword>
<protein>
    <recommendedName>
        <fullName evidence="2">Nephrocystin 3-like N-terminal domain-containing protein</fullName>
    </recommendedName>
</protein>
<dbReference type="InterPro" id="IPR056884">
    <property type="entry name" value="NPHP3-like_N"/>
</dbReference>
<organism evidence="3 4">
    <name type="scientific">Galerina marginata (strain CBS 339.88)</name>
    <dbReference type="NCBI Taxonomy" id="685588"/>
    <lineage>
        <taxon>Eukaryota</taxon>
        <taxon>Fungi</taxon>
        <taxon>Dikarya</taxon>
        <taxon>Basidiomycota</taxon>
        <taxon>Agaricomycotina</taxon>
        <taxon>Agaricomycetes</taxon>
        <taxon>Agaricomycetidae</taxon>
        <taxon>Agaricales</taxon>
        <taxon>Agaricineae</taxon>
        <taxon>Strophariaceae</taxon>
        <taxon>Galerina</taxon>
    </lineage>
</organism>
<feature type="non-terminal residue" evidence="3">
    <location>
        <position position="207"/>
    </location>
</feature>
<dbReference type="Proteomes" id="UP000027222">
    <property type="component" value="Unassembled WGS sequence"/>
</dbReference>
<dbReference type="OrthoDB" id="7464126at2759"/>
<dbReference type="HOGENOM" id="CLU_082492_1_0_1"/>
<evidence type="ECO:0000259" key="2">
    <source>
        <dbReference type="Pfam" id="PF24883"/>
    </source>
</evidence>
<gene>
    <name evidence="3" type="ORF">GALMADRAFT_49547</name>
</gene>
<evidence type="ECO:0000256" key="1">
    <source>
        <dbReference type="ARBA" id="ARBA00022737"/>
    </source>
</evidence>
<dbReference type="STRING" id="685588.A0A067S4Q6"/>
<sequence length="207" mass="23916">VIDALDECADREETLVWVNNLISDTHRAAENLHIMVTSRPQRDIEKVFGMLDAPAIDIGETAANQDIIKFLECQMESKLKGYDENIRKEIKSRLKMQAEGSFRWVALQLSELEMCLSEYEIMEQMINLPKGLDEIYERMLKAIDGKYRADTMTFLEWLSFSKRPMKVAEIAEVITVDFNSEDGPVFNPKKRYPNPRDMLVRCSSLVT</sequence>
<dbReference type="EMBL" id="KL142731">
    <property type="protein sequence ID" value="KDR64852.1"/>
    <property type="molecule type" value="Genomic_DNA"/>
</dbReference>
<feature type="domain" description="Nephrocystin 3-like N-terminal" evidence="2">
    <location>
        <begin position="1"/>
        <end position="39"/>
    </location>
</feature>
<name>A0A067S4Q6_GALM3</name>
<evidence type="ECO:0000313" key="4">
    <source>
        <dbReference type="Proteomes" id="UP000027222"/>
    </source>
</evidence>
<evidence type="ECO:0000313" key="3">
    <source>
        <dbReference type="EMBL" id="KDR64852.1"/>
    </source>
</evidence>
<keyword evidence="4" id="KW-1185">Reference proteome</keyword>
<feature type="non-terminal residue" evidence="3">
    <location>
        <position position="1"/>
    </location>
</feature>
<dbReference type="Pfam" id="PF24883">
    <property type="entry name" value="NPHP3_N"/>
    <property type="match status" value="1"/>
</dbReference>
<dbReference type="PANTHER" id="PTHR10039:SF16">
    <property type="entry name" value="GPI INOSITOL-DEACYLASE"/>
    <property type="match status" value="1"/>
</dbReference>
<dbReference type="PANTHER" id="PTHR10039">
    <property type="entry name" value="AMELOGENIN"/>
    <property type="match status" value="1"/>
</dbReference>